<dbReference type="InterPro" id="IPR014756">
    <property type="entry name" value="Ig_E-set"/>
</dbReference>
<dbReference type="GO" id="GO:0015031">
    <property type="term" value="P:protein transport"/>
    <property type="evidence" value="ECO:0007669"/>
    <property type="project" value="TreeGrafter"/>
</dbReference>
<name>A0A9N8DL03_9STRA</name>
<dbReference type="AlphaFoldDB" id="A0A9N8DL03"/>
<reference evidence="2" key="1">
    <citation type="submission" date="2020-06" db="EMBL/GenBank/DDBJ databases">
        <authorList>
            <consortium name="Plant Systems Biology data submission"/>
        </authorList>
    </citation>
    <scope>NUCLEOTIDE SEQUENCE</scope>
    <source>
        <strain evidence="2">D6</strain>
    </source>
</reference>
<dbReference type="Pfam" id="PF02752">
    <property type="entry name" value="Arrestin_C"/>
    <property type="match status" value="1"/>
</dbReference>
<dbReference type="SUPFAM" id="SSF81296">
    <property type="entry name" value="E set domains"/>
    <property type="match status" value="2"/>
</dbReference>
<dbReference type="OrthoDB" id="46975at2759"/>
<proteinExistence type="predicted"/>
<comment type="caution">
    <text evidence="2">The sequence shown here is derived from an EMBL/GenBank/DDBJ whole genome shotgun (WGS) entry which is preliminary data.</text>
</comment>
<dbReference type="PANTHER" id="PTHR11188">
    <property type="entry name" value="ARRESTIN DOMAIN CONTAINING PROTEIN"/>
    <property type="match status" value="1"/>
</dbReference>
<accession>A0A9N8DL03</accession>
<dbReference type="InterPro" id="IPR014752">
    <property type="entry name" value="Arrestin-like_C"/>
</dbReference>
<organism evidence="2 3">
    <name type="scientific">Seminavis robusta</name>
    <dbReference type="NCBI Taxonomy" id="568900"/>
    <lineage>
        <taxon>Eukaryota</taxon>
        <taxon>Sar</taxon>
        <taxon>Stramenopiles</taxon>
        <taxon>Ochrophyta</taxon>
        <taxon>Bacillariophyta</taxon>
        <taxon>Bacillariophyceae</taxon>
        <taxon>Bacillariophycidae</taxon>
        <taxon>Naviculales</taxon>
        <taxon>Naviculaceae</taxon>
        <taxon>Seminavis</taxon>
    </lineage>
</organism>
<dbReference type="SMART" id="SM01017">
    <property type="entry name" value="Arrestin_C"/>
    <property type="match status" value="1"/>
</dbReference>
<evidence type="ECO:0000313" key="3">
    <source>
        <dbReference type="Proteomes" id="UP001153069"/>
    </source>
</evidence>
<dbReference type="GO" id="GO:0005737">
    <property type="term" value="C:cytoplasm"/>
    <property type="evidence" value="ECO:0007669"/>
    <property type="project" value="TreeGrafter"/>
</dbReference>
<dbReference type="InterPro" id="IPR050357">
    <property type="entry name" value="Arrestin_domain-protein"/>
</dbReference>
<dbReference type="EMBL" id="CAICTM010000180">
    <property type="protein sequence ID" value="CAB9503940.1"/>
    <property type="molecule type" value="Genomic_DNA"/>
</dbReference>
<evidence type="ECO:0000259" key="1">
    <source>
        <dbReference type="SMART" id="SM01017"/>
    </source>
</evidence>
<dbReference type="Proteomes" id="UP001153069">
    <property type="component" value="Unassembled WGS sequence"/>
</dbReference>
<protein>
    <submittedName>
        <fullName evidence="2">Arrestin domain containing</fullName>
    </submittedName>
</protein>
<dbReference type="InterPro" id="IPR011022">
    <property type="entry name" value="Arrestin_C-like"/>
</dbReference>
<feature type="domain" description="Arrestin C-terminal-like" evidence="1">
    <location>
        <begin position="178"/>
        <end position="337"/>
    </location>
</feature>
<keyword evidence="3" id="KW-1185">Reference proteome</keyword>
<dbReference type="Gene3D" id="2.60.40.640">
    <property type="match status" value="2"/>
</dbReference>
<sequence>MKLYFVIDQTSGVVRAGEQLSGRLIISSTQPVRATNISLYFRGKEDTTVQHLEQRKVGDDYETRRVTSHEKHQFFRMDMPVPDLSSIIWNGRTVPGQHEVPFRIQLPWNLPSTMRIEENGDSATIAYCLRAQLNGSGFLKDYQATQSVQILAKAEPAETSPYIVPPTSTTIRSFGLFGKGEITYGAKVPVTKLAQGQTVEAYVALINNSGKSLREVIVELTEVAKFSAHGHCRTVYNHLWTERFSEQHFTGSQKLDKENLKKMQQDANRKQKSYHQVLAAVNDDEGSSRCTVQVPRGSHESFQGTSIKVSHTLRVIMKTQFGATNPEFSVPIDIVQEIQRIQPAVNGGEGQEEQYPTAHAEPIYDEEQTPTVNPVDVAGFRNYSDPPTNPTYIVK</sequence>
<dbReference type="InterPro" id="IPR011021">
    <property type="entry name" value="Arrestin-like_N"/>
</dbReference>
<dbReference type="PANTHER" id="PTHR11188:SF17">
    <property type="entry name" value="FI21816P1"/>
    <property type="match status" value="1"/>
</dbReference>
<dbReference type="Pfam" id="PF00339">
    <property type="entry name" value="Arrestin_N"/>
    <property type="match status" value="1"/>
</dbReference>
<gene>
    <name evidence="2" type="ORF">SEMRO_181_G078920.1</name>
</gene>
<evidence type="ECO:0000313" key="2">
    <source>
        <dbReference type="EMBL" id="CAB9503940.1"/>
    </source>
</evidence>